<sequence>MKEYSTTTPNIRLMGEYLRQEGVNRVAMESTSTYWVP</sequence>
<proteinExistence type="predicted"/>
<organism evidence="1">
    <name type="scientific">termite gut metagenome</name>
    <dbReference type="NCBI Taxonomy" id="433724"/>
    <lineage>
        <taxon>unclassified sequences</taxon>
        <taxon>metagenomes</taxon>
        <taxon>organismal metagenomes</taxon>
    </lineage>
</organism>
<gene>
    <name evidence="1" type="ORF">EZS27_043955</name>
</gene>
<reference evidence="1" key="1">
    <citation type="submission" date="2019-03" db="EMBL/GenBank/DDBJ databases">
        <title>Single cell metagenomics reveals metabolic interactions within the superorganism composed of flagellate Streblomastix strix and complex community of Bacteroidetes bacteria on its surface.</title>
        <authorList>
            <person name="Treitli S.C."/>
            <person name="Kolisko M."/>
            <person name="Husnik F."/>
            <person name="Keeling P."/>
            <person name="Hampl V."/>
        </authorList>
    </citation>
    <scope>NUCLEOTIDE SEQUENCE</scope>
    <source>
        <strain evidence="1">STM</strain>
    </source>
</reference>
<accession>A0A5J4P5K7</accession>
<dbReference type="EMBL" id="SNRY01011547">
    <property type="protein sequence ID" value="KAA6304398.1"/>
    <property type="molecule type" value="Genomic_DNA"/>
</dbReference>
<evidence type="ECO:0000313" key="1">
    <source>
        <dbReference type="EMBL" id="KAA6304398.1"/>
    </source>
</evidence>
<dbReference type="AlphaFoldDB" id="A0A5J4P5K7"/>
<name>A0A5J4P5K7_9ZZZZ</name>
<protein>
    <submittedName>
        <fullName evidence="1">Uncharacterized protein</fullName>
    </submittedName>
</protein>
<comment type="caution">
    <text evidence="1">The sequence shown here is derived from an EMBL/GenBank/DDBJ whole genome shotgun (WGS) entry which is preliminary data.</text>
</comment>
<feature type="non-terminal residue" evidence="1">
    <location>
        <position position="37"/>
    </location>
</feature>